<evidence type="ECO:0000313" key="2">
    <source>
        <dbReference type="Proteomes" id="UP000299102"/>
    </source>
</evidence>
<organism evidence="1 2">
    <name type="scientific">Eumeta variegata</name>
    <name type="common">Bagworm moth</name>
    <name type="synonym">Eumeta japonica</name>
    <dbReference type="NCBI Taxonomy" id="151549"/>
    <lineage>
        <taxon>Eukaryota</taxon>
        <taxon>Metazoa</taxon>
        <taxon>Ecdysozoa</taxon>
        <taxon>Arthropoda</taxon>
        <taxon>Hexapoda</taxon>
        <taxon>Insecta</taxon>
        <taxon>Pterygota</taxon>
        <taxon>Neoptera</taxon>
        <taxon>Endopterygota</taxon>
        <taxon>Lepidoptera</taxon>
        <taxon>Glossata</taxon>
        <taxon>Ditrysia</taxon>
        <taxon>Tineoidea</taxon>
        <taxon>Psychidae</taxon>
        <taxon>Oiketicinae</taxon>
        <taxon>Eumeta</taxon>
    </lineage>
</organism>
<proteinExistence type="predicted"/>
<accession>A0A4C1ZES6</accession>
<reference evidence="1 2" key="1">
    <citation type="journal article" date="2019" name="Commun. Biol.">
        <title>The bagworm genome reveals a unique fibroin gene that provides high tensile strength.</title>
        <authorList>
            <person name="Kono N."/>
            <person name="Nakamura H."/>
            <person name="Ohtoshi R."/>
            <person name="Tomita M."/>
            <person name="Numata K."/>
            <person name="Arakawa K."/>
        </authorList>
    </citation>
    <scope>NUCLEOTIDE SEQUENCE [LARGE SCALE GENOMIC DNA]</scope>
</reference>
<evidence type="ECO:0000313" key="1">
    <source>
        <dbReference type="EMBL" id="GBP85653.1"/>
    </source>
</evidence>
<dbReference type="EMBL" id="BGZK01001751">
    <property type="protein sequence ID" value="GBP85653.1"/>
    <property type="molecule type" value="Genomic_DNA"/>
</dbReference>
<comment type="caution">
    <text evidence="1">The sequence shown here is derived from an EMBL/GenBank/DDBJ whole genome shotgun (WGS) entry which is preliminary data.</text>
</comment>
<name>A0A4C1ZES6_EUMVA</name>
<keyword evidence="2" id="KW-1185">Reference proteome</keyword>
<gene>
    <name evidence="1" type="ORF">EVAR_59995_1</name>
</gene>
<dbReference type="AlphaFoldDB" id="A0A4C1ZES6"/>
<dbReference type="Proteomes" id="UP000299102">
    <property type="component" value="Unassembled WGS sequence"/>
</dbReference>
<protein>
    <submittedName>
        <fullName evidence="1">Uncharacterized protein</fullName>
    </submittedName>
</protein>
<sequence>MGMFPKSQKVADDQVIIAPSACELHESMFNVYDSGRVIEMNVGETKTNGWSALTEDKRVWTEERKKVKIFGYRSCCLREKLQAHCGNQCSANAINALYVRGVFERYSYSDVAERRHLNEAVATKVGKAVSGRIPDGSGPRRGFDCDNDPPTPEINCRLTRPRGTAATNGGWAVTPIAAAEPRGGNKTRLVVARDLYSGAR</sequence>